<dbReference type="SUPFAM" id="SSF52540">
    <property type="entry name" value="P-loop containing nucleoside triphosphate hydrolases"/>
    <property type="match status" value="1"/>
</dbReference>
<dbReference type="EMBL" id="CAYU010000115">
    <property type="protein sequence ID" value="CCY78706.1"/>
    <property type="molecule type" value="Genomic_DNA"/>
</dbReference>
<organism evidence="1 2">
    <name type="scientific">Eshraghiella crossota CAG:259</name>
    <dbReference type="NCBI Taxonomy" id="1263062"/>
    <lineage>
        <taxon>Bacteria</taxon>
        <taxon>Bacillati</taxon>
        <taxon>Bacillota</taxon>
        <taxon>Clostridia</taxon>
        <taxon>Lachnospirales</taxon>
        <taxon>Lachnospiraceae</taxon>
        <taxon>Eshraghiella</taxon>
    </lineage>
</organism>
<sequence length="364" mass="41042">METKNFDTLNDMILGPSGVGKTVFLSSLFQGTVNSCIKKDDCFVNLNSRSENGDNDMISSVVNAMGSARSYTTDTLMGKVKGTIAKINFNFDININDKNNCFVIPTHFIDYRGGATVSAKDKEQLDETAQLIETMENADIIRIFVEGPVLYTYRDNLEKAKVVTGANIYNQYFSVLNKVSRKENVSVVVTITKCDSDVIPADYRSNGFLELKKLAVQVFDVIFCYAHNLTEERNWSFSLVPVSACQPGTTKSEFNEQYGTYFCTPKAGSKFIPQNIGLSYLMGICMHMESRMKTIQRAIKFYTDDICNINLKSIFDRKANRARYDNDTEKIKEYTTKLDELKVVTATIKKLFADNLPDFTIYSA</sequence>
<gene>
    <name evidence="1" type="ORF">BN569_01463</name>
</gene>
<name>R5M044_9FIRM</name>
<dbReference type="Proteomes" id="UP000018300">
    <property type="component" value="Unassembled WGS sequence"/>
</dbReference>
<dbReference type="AlphaFoldDB" id="R5M044"/>
<dbReference type="InterPro" id="IPR027417">
    <property type="entry name" value="P-loop_NTPase"/>
</dbReference>
<accession>R5M044</accession>
<protein>
    <submittedName>
        <fullName evidence="1">Uncharacterized protein</fullName>
    </submittedName>
</protein>
<evidence type="ECO:0000313" key="2">
    <source>
        <dbReference type="Proteomes" id="UP000018300"/>
    </source>
</evidence>
<proteinExistence type="predicted"/>
<reference evidence="1" key="1">
    <citation type="submission" date="2012-11" db="EMBL/GenBank/DDBJ databases">
        <title>Dependencies among metagenomic species, viruses, plasmids and units of genetic variation.</title>
        <authorList>
            <person name="Nielsen H.B."/>
            <person name="Almeida M."/>
            <person name="Juncker A.S."/>
            <person name="Rasmussen S."/>
            <person name="Li J."/>
            <person name="Sunagawa S."/>
            <person name="Plichta D."/>
            <person name="Gautier L."/>
            <person name="Le Chatelier E."/>
            <person name="Peletier E."/>
            <person name="Bonde I."/>
            <person name="Nielsen T."/>
            <person name="Manichanh C."/>
            <person name="Arumugam M."/>
            <person name="Batto J."/>
            <person name="Santos M.B.Q.D."/>
            <person name="Blom N."/>
            <person name="Borruel N."/>
            <person name="Burgdorf K.S."/>
            <person name="Boumezbeur F."/>
            <person name="Casellas F."/>
            <person name="Dore J."/>
            <person name="Guarner F."/>
            <person name="Hansen T."/>
            <person name="Hildebrand F."/>
            <person name="Kaas R.S."/>
            <person name="Kennedy S."/>
            <person name="Kristiansen K."/>
            <person name="Kultima J.R."/>
            <person name="Leonard P."/>
            <person name="Levenez F."/>
            <person name="Lund O."/>
            <person name="Moumen B."/>
            <person name="Le Paslier D."/>
            <person name="Pons N."/>
            <person name="Pedersen O."/>
            <person name="Prifti E."/>
            <person name="Qin J."/>
            <person name="Raes J."/>
            <person name="Tap J."/>
            <person name="Tims S."/>
            <person name="Ussery D.W."/>
            <person name="Yamada T."/>
            <person name="MetaHit consortium"/>
            <person name="Renault P."/>
            <person name="Sicheritz-Ponten T."/>
            <person name="Bork P."/>
            <person name="Wang J."/>
            <person name="Brunak S."/>
            <person name="Ehrlich S.D."/>
        </authorList>
    </citation>
    <scope>NUCLEOTIDE SEQUENCE [LARGE SCALE GENOMIC DNA]</scope>
</reference>
<evidence type="ECO:0000313" key="1">
    <source>
        <dbReference type="EMBL" id="CCY78706.1"/>
    </source>
</evidence>
<comment type="caution">
    <text evidence="1">The sequence shown here is derived from an EMBL/GenBank/DDBJ whole genome shotgun (WGS) entry which is preliminary data.</text>
</comment>